<evidence type="ECO:0000256" key="2">
    <source>
        <dbReference type="SAM" id="Phobius"/>
    </source>
</evidence>
<keyword evidence="2" id="KW-0472">Membrane</keyword>
<dbReference type="Gene3D" id="2.180.10.10">
    <property type="entry name" value="RHS repeat-associated core"/>
    <property type="match status" value="1"/>
</dbReference>
<dbReference type="NCBIfam" id="TIGR03696">
    <property type="entry name" value="Rhs_assc_core"/>
    <property type="match status" value="1"/>
</dbReference>
<dbReference type="AlphaFoldDB" id="A0A6J7P3L0"/>
<feature type="compositionally biased region" description="Polar residues" evidence="1">
    <location>
        <begin position="161"/>
        <end position="188"/>
    </location>
</feature>
<feature type="compositionally biased region" description="Low complexity" evidence="1">
    <location>
        <begin position="137"/>
        <end position="158"/>
    </location>
</feature>
<accession>A0A6J7P3L0</accession>
<feature type="region of interest" description="Disordered" evidence="1">
    <location>
        <begin position="134"/>
        <end position="191"/>
    </location>
</feature>
<proteinExistence type="predicted"/>
<organism evidence="3">
    <name type="scientific">freshwater metagenome</name>
    <dbReference type="NCBI Taxonomy" id="449393"/>
    <lineage>
        <taxon>unclassified sequences</taxon>
        <taxon>metagenomes</taxon>
        <taxon>ecological metagenomes</taxon>
    </lineage>
</organism>
<name>A0A6J7P3L0_9ZZZZ</name>
<gene>
    <name evidence="3" type="ORF">UFOPK3992_00542</name>
</gene>
<dbReference type="InterPro" id="IPR022385">
    <property type="entry name" value="Rhs_assc_core"/>
</dbReference>
<protein>
    <submittedName>
        <fullName evidence="3">Unannotated protein</fullName>
    </submittedName>
</protein>
<keyword evidence="2" id="KW-0812">Transmembrane</keyword>
<reference evidence="3" key="1">
    <citation type="submission" date="2020-05" db="EMBL/GenBank/DDBJ databases">
        <authorList>
            <person name="Chiriac C."/>
            <person name="Salcher M."/>
            <person name="Ghai R."/>
            <person name="Kavagutti S V."/>
        </authorList>
    </citation>
    <scope>NUCLEOTIDE SEQUENCE</scope>
</reference>
<dbReference type="EMBL" id="CAFBOZ010000059">
    <property type="protein sequence ID" value="CAB4999528.1"/>
    <property type="molecule type" value="Genomic_DNA"/>
</dbReference>
<keyword evidence="2" id="KW-1133">Transmembrane helix</keyword>
<sequence>MATDLGYLAAGLPSPQIGLVKDPGNSATTLGWDEVGRLTATRSPLVNRAATADPAAAAAIATAAYDGLGRVASVTEAPGSVGADSATQSFALPVIGEAQLKAGTPVAARGTSTATGYETFNEATLDPVTLDQSVSRDAAGSQTATSTSGRTTTSTDARGLVTTTTFDSRGNVVSQQGPALPAQSSPGTDLTAKYDTVDAGIEDREYEGFRALVYGRERFQGGVTPDHWKPRQGNGLAAVWTVQSDTMSAVATALWTPTAEQDAAAKVAGWTFEVSAVGGASVKLIIEGAVCEETTCTIARLPKGTKQVTVEVERGPAEGWFTLLAAPGGTRPTTVPTAQVRPGFGNLTSVRSNDVTAAQNDPVTEYSYDQPETGKITRAAYGGGLSATLEYESGAPGQGRWGRLLRFTTPGGRVQRTSYWRDGGAVAMPDACGGTAAMSGQPRTITRQDGIAVTSFYDVRGRLIASVTSGDSGVSETVCTAYSDDGVPLTSSLYDDQGALIERVETVVGVDGDPLTVQQTVTHGPAAAVDPGAVVFTSITNDLRGNPVRYVDATGTVTTTTYTPFSDPEHVTVTPPGANSPLLTFDYAYRREDAAPTTVTVNGVLAAEVTYADGKSTVDHVAYAGGAARLALQYAASGRPSTIVATAGSSSHTQTLEFNDFGRILSARINSRVSGQTSTEARGYSYDAAGRLASAIISTTPAGASVRRTTYGYGFAATQSATCGEAAAAYPRAAADALRTGGTRAGVAYVMCHNSQGRLYSTSDPLVTGDATGTTRASLVHDALGRVTAVTGVARPIEFTWGAGSSVARVVEGTGGDAVTTVLDTFGGQVVGKTVETPADSQTVRYAYSSPMASSPLLTLPPVRGPPGGIGVSYPLPGGVRVDAAPGAVPQLTFTGLDGSALASVAVPALALSGVSGPTAPTTGLLPRFGPFGEALVTPSLTATGARPAYTWQASQHHETLAGTSSLVLLGARTYFPALGEFLSPDPKSESGTNLYSYTPADPINGSDPTGQANGWSWFWQVISAVLIVAAIAVDVVTMGMATPATGAGVAAWMGYIGLTVGVPMVAWWAVGKAQEMSLRAQTDPSEGLDSFRAAMGWAQLIENVGMSGTFIISGGLRAAGGVKSWWRNRSLPKTTLTEDLEIASALGSARRSVALPQTQHMSFGALDNGGRETLERTTGRLSVGSSRITGNTLRMAADRKTFFHIADFMP</sequence>
<feature type="transmembrane region" description="Helical" evidence="2">
    <location>
        <begin position="1018"/>
        <end position="1038"/>
    </location>
</feature>
<evidence type="ECO:0000256" key="1">
    <source>
        <dbReference type="SAM" id="MobiDB-lite"/>
    </source>
</evidence>
<feature type="transmembrane region" description="Helical" evidence="2">
    <location>
        <begin position="1050"/>
        <end position="1071"/>
    </location>
</feature>
<evidence type="ECO:0000313" key="3">
    <source>
        <dbReference type="EMBL" id="CAB4999528.1"/>
    </source>
</evidence>